<protein>
    <recommendedName>
        <fullName evidence="2">F-box domain-containing protein</fullName>
    </recommendedName>
</protein>
<dbReference type="PANTHER" id="PTHR38926:SF71">
    <property type="entry name" value="OS08G0194350 PROTEIN"/>
    <property type="match status" value="1"/>
</dbReference>
<keyword evidence="1" id="KW-0472">Membrane</keyword>
<dbReference type="InterPro" id="IPR036047">
    <property type="entry name" value="F-box-like_dom_sf"/>
</dbReference>
<reference evidence="3" key="1">
    <citation type="journal article" date="2009" name="Rice">
        <title>De Novo Next Generation Sequencing of Plant Genomes.</title>
        <authorList>
            <person name="Rounsley S."/>
            <person name="Marri P.R."/>
            <person name="Yu Y."/>
            <person name="He R."/>
            <person name="Sisneros N."/>
            <person name="Goicoechea J.L."/>
            <person name="Lee S.J."/>
            <person name="Angelova A."/>
            <person name="Kudrna D."/>
            <person name="Luo M."/>
            <person name="Affourtit J."/>
            <person name="Desany B."/>
            <person name="Knight J."/>
            <person name="Niazi F."/>
            <person name="Egholm M."/>
            <person name="Wing R.A."/>
        </authorList>
    </citation>
    <scope>NUCLEOTIDE SEQUENCE [LARGE SCALE GENOMIC DNA]</scope>
    <source>
        <strain evidence="3">cv. IRGC 105608</strain>
    </source>
</reference>
<keyword evidence="4" id="KW-1185">Reference proteome</keyword>
<dbReference type="Proteomes" id="UP000026960">
    <property type="component" value="Chromosome 5"/>
</dbReference>
<reference evidence="3" key="2">
    <citation type="submission" date="2015-03" db="UniProtKB">
        <authorList>
            <consortium name="EnsemblPlants"/>
        </authorList>
    </citation>
    <scope>IDENTIFICATION</scope>
</reference>
<dbReference type="STRING" id="65489.A0A0D3GBD7"/>
<dbReference type="SUPFAM" id="SSF81383">
    <property type="entry name" value="F-box domain"/>
    <property type="match status" value="1"/>
</dbReference>
<dbReference type="EnsemblPlants" id="OBART05G27460.1">
    <property type="protein sequence ID" value="OBART05G27460.1"/>
    <property type="gene ID" value="OBART05G27460"/>
</dbReference>
<dbReference type="InterPro" id="IPR001810">
    <property type="entry name" value="F-box_dom"/>
</dbReference>
<evidence type="ECO:0000259" key="2">
    <source>
        <dbReference type="Pfam" id="PF12937"/>
    </source>
</evidence>
<dbReference type="Pfam" id="PF12937">
    <property type="entry name" value="F-box-like"/>
    <property type="match status" value="1"/>
</dbReference>
<dbReference type="Gramene" id="OBART05G27460.1">
    <property type="protein sequence ID" value="OBART05G27460.1"/>
    <property type="gene ID" value="OBART05G27460"/>
</dbReference>
<dbReference type="FunFam" id="1.20.1280.50:FF:000037">
    <property type="entry name" value="F-box protein SKIP19"/>
    <property type="match status" value="1"/>
</dbReference>
<dbReference type="PaxDb" id="65489-OBART05G27460.1"/>
<keyword evidence="1" id="KW-1133">Transmembrane helix</keyword>
<dbReference type="HOGENOM" id="CLU_110011_2_0_1"/>
<dbReference type="PANTHER" id="PTHR38926">
    <property type="entry name" value="F-BOX DOMAIN CONTAINING PROTEIN, EXPRESSED"/>
    <property type="match status" value="1"/>
</dbReference>
<evidence type="ECO:0000313" key="4">
    <source>
        <dbReference type="Proteomes" id="UP000026960"/>
    </source>
</evidence>
<evidence type="ECO:0000313" key="3">
    <source>
        <dbReference type="EnsemblPlants" id="OBART05G27460.1"/>
    </source>
</evidence>
<accession>A0A0D3GBD7</accession>
<keyword evidence="1" id="KW-0812">Transmembrane</keyword>
<proteinExistence type="predicted"/>
<dbReference type="Gene3D" id="1.20.1280.50">
    <property type="match status" value="1"/>
</dbReference>
<feature type="transmembrane region" description="Helical" evidence="1">
    <location>
        <begin position="12"/>
        <end position="36"/>
    </location>
</feature>
<name>A0A0D3GBD7_9ORYZ</name>
<feature type="domain" description="F-box" evidence="2">
    <location>
        <begin position="4"/>
        <end position="48"/>
    </location>
</feature>
<dbReference type="AlphaFoldDB" id="A0A0D3GBD7"/>
<organism evidence="3">
    <name type="scientific">Oryza barthii</name>
    <dbReference type="NCBI Taxonomy" id="65489"/>
    <lineage>
        <taxon>Eukaryota</taxon>
        <taxon>Viridiplantae</taxon>
        <taxon>Streptophyta</taxon>
        <taxon>Embryophyta</taxon>
        <taxon>Tracheophyta</taxon>
        <taxon>Spermatophyta</taxon>
        <taxon>Magnoliopsida</taxon>
        <taxon>Liliopsida</taxon>
        <taxon>Poales</taxon>
        <taxon>Poaceae</taxon>
        <taxon>BOP clade</taxon>
        <taxon>Oryzoideae</taxon>
        <taxon>Oryzeae</taxon>
        <taxon>Oryzinae</taxon>
        <taxon>Oryza</taxon>
    </lineage>
</organism>
<evidence type="ECO:0000256" key="1">
    <source>
        <dbReference type="SAM" id="Phobius"/>
    </source>
</evidence>
<sequence>MRDWSELPLDGLSVVFSKLGAAGILTGAGIVCRSWLHAAKLPHLYRRVIMLKYVGWAVRAVAMKAVDRAEGRLEVFKGNDFACSD</sequence>